<organism evidence="1 2">
    <name type="scientific">Daphnia pulex</name>
    <name type="common">Water flea</name>
    <dbReference type="NCBI Taxonomy" id="6669"/>
    <lineage>
        <taxon>Eukaryota</taxon>
        <taxon>Metazoa</taxon>
        <taxon>Ecdysozoa</taxon>
        <taxon>Arthropoda</taxon>
        <taxon>Crustacea</taxon>
        <taxon>Branchiopoda</taxon>
        <taxon>Diplostraca</taxon>
        <taxon>Cladocera</taxon>
        <taxon>Anomopoda</taxon>
        <taxon>Daphniidae</taxon>
        <taxon>Daphnia</taxon>
    </lineage>
</organism>
<dbReference type="KEGG" id="dpx:DAPPUDRAFT_243110"/>
<dbReference type="Proteomes" id="UP000000305">
    <property type="component" value="Unassembled WGS sequence"/>
</dbReference>
<dbReference type="HOGENOM" id="CLU_3052443_0_0_1"/>
<reference evidence="1 2" key="1">
    <citation type="journal article" date="2011" name="Science">
        <title>The ecoresponsive genome of Daphnia pulex.</title>
        <authorList>
            <person name="Colbourne J.K."/>
            <person name="Pfrender M.E."/>
            <person name="Gilbert D."/>
            <person name="Thomas W.K."/>
            <person name="Tucker A."/>
            <person name="Oakley T.H."/>
            <person name="Tokishita S."/>
            <person name="Aerts A."/>
            <person name="Arnold G.J."/>
            <person name="Basu M.K."/>
            <person name="Bauer D.J."/>
            <person name="Caceres C.E."/>
            <person name="Carmel L."/>
            <person name="Casola C."/>
            <person name="Choi J.H."/>
            <person name="Detter J.C."/>
            <person name="Dong Q."/>
            <person name="Dusheyko S."/>
            <person name="Eads B.D."/>
            <person name="Frohlich T."/>
            <person name="Geiler-Samerotte K.A."/>
            <person name="Gerlach D."/>
            <person name="Hatcher P."/>
            <person name="Jogdeo S."/>
            <person name="Krijgsveld J."/>
            <person name="Kriventseva E.V."/>
            <person name="Kultz D."/>
            <person name="Laforsch C."/>
            <person name="Lindquist E."/>
            <person name="Lopez J."/>
            <person name="Manak J.R."/>
            <person name="Muller J."/>
            <person name="Pangilinan J."/>
            <person name="Patwardhan R.P."/>
            <person name="Pitluck S."/>
            <person name="Pritham E.J."/>
            <person name="Rechtsteiner A."/>
            <person name="Rho M."/>
            <person name="Rogozin I.B."/>
            <person name="Sakarya O."/>
            <person name="Salamov A."/>
            <person name="Schaack S."/>
            <person name="Shapiro H."/>
            <person name="Shiga Y."/>
            <person name="Skalitzky C."/>
            <person name="Smith Z."/>
            <person name="Souvorov A."/>
            <person name="Sung W."/>
            <person name="Tang Z."/>
            <person name="Tsuchiya D."/>
            <person name="Tu H."/>
            <person name="Vos H."/>
            <person name="Wang M."/>
            <person name="Wolf Y.I."/>
            <person name="Yamagata H."/>
            <person name="Yamada T."/>
            <person name="Ye Y."/>
            <person name="Shaw J.R."/>
            <person name="Andrews J."/>
            <person name="Crease T.J."/>
            <person name="Tang H."/>
            <person name="Lucas S.M."/>
            <person name="Robertson H.M."/>
            <person name="Bork P."/>
            <person name="Koonin E.V."/>
            <person name="Zdobnov E.M."/>
            <person name="Grigoriev I.V."/>
            <person name="Lynch M."/>
            <person name="Boore J.L."/>
        </authorList>
    </citation>
    <scope>NUCLEOTIDE SEQUENCE [LARGE SCALE GENOMIC DNA]</scope>
</reference>
<proteinExistence type="predicted"/>
<accession>E9GI33</accession>
<evidence type="ECO:0000313" key="1">
    <source>
        <dbReference type="EMBL" id="EFX80943.1"/>
    </source>
</evidence>
<dbReference type="EMBL" id="GL732545">
    <property type="protein sequence ID" value="EFX80943.1"/>
    <property type="molecule type" value="Genomic_DNA"/>
</dbReference>
<gene>
    <name evidence="1" type="ORF">DAPPUDRAFT_243110</name>
</gene>
<protein>
    <submittedName>
        <fullName evidence="1">Uncharacterized protein</fullName>
    </submittedName>
</protein>
<sequence>MLLKKKTKVAELKESGDTIEERKNGNSLPMMLHNLRPKYMHNENLLKGVPISPL</sequence>
<keyword evidence="2" id="KW-1185">Reference proteome</keyword>
<name>E9GI33_DAPPU</name>
<dbReference type="AlphaFoldDB" id="E9GI33"/>
<dbReference type="InParanoid" id="E9GI33"/>
<evidence type="ECO:0000313" key="2">
    <source>
        <dbReference type="Proteomes" id="UP000000305"/>
    </source>
</evidence>